<evidence type="ECO:0000313" key="2">
    <source>
        <dbReference type="EMBL" id="GBC97697.1"/>
    </source>
</evidence>
<keyword evidence="2" id="KW-0378">Hydrolase</keyword>
<dbReference type="InterPro" id="IPR032466">
    <property type="entry name" value="Metal_Hydrolase"/>
</dbReference>
<name>A0A2H5X9A9_9BACT</name>
<gene>
    <name evidence="2" type="primary">dan</name>
    <name evidence="2" type="ORF">HRbin17_00186</name>
</gene>
<accession>A0A2H5X9A9</accession>
<dbReference type="SUPFAM" id="SSF51338">
    <property type="entry name" value="Composite domain of metallo-dependent hydrolases"/>
    <property type="match status" value="1"/>
</dbReference>
<organism evidence="2 3">
    <name type="scientific">Candidatus Fervidibacter japonicus</name>
    <dbReference type="NCBI Taxonomy" id="2035412"/>
    <lineage>
        <taxon>Bacteria</taxon>
        <taxon>Candidatus Fervidibacterota</taxon>
        <taxon>Candidatus Fervidibacter</taxon>
    </lineage>
</organism>
<dbReference type="EC" id="3.5.1.81" evidence="2"/>
<dbReference type="Proteomes" id="UP000236173">
    <property type="component" value="Unassembled WGS sequence"/>
</dbReference>
<dbReference type="GO" id="GO:0047420">
    <property type="term" value="F:N-acyl-D-amino-acid deacylase activity"/>
    <property type="evidence" value="ECO:0007669"/>
    <property type="project" value="UniProtKB-EC"/>
</dbReference>
<dbReference type="InterPro" id="IPR023100">
    <property type="entry name" value="D-aminoacylase_insert_dom_sf"/>
</dbReference>
<dbReference type="InterPro" id="IPR013108">
    <property type="entry name" value="Amidohydro_3"/>
</dbReference>
<dbReference type="GO" id="GO:0005829">
    <property type="term" value="C:cytosol"/>
    <property type="evidence" value="ECO:0007669"/>
    <property type="project" value="TreeGrafter"/>
</dbReference>
<dbReference type="Gene3D" id="3.20.20.140">
    <property type="entry name" value="Metal-dependent hydrolases"/>
    <property type="match status" value="1"/>
</dbReference>
<dbReference type="Gene3D" id="3.30.1490.130">
    <property type="entry name" value="D-aminoacylase. Domain 3"/>
    <property type="match status" value="1"/>
</dbReference>
<dbReference type="GO" id="GO:0016812">
    <property type="term" value="F:hydrolase activity, acting on carbon-nitrogen (but not peptide) bonds, in cyclic amides"/>
    <property type="evidence" value="ECO:0007669"/>
    <property type="project" value="TreeGrafter"/>
</dbReference>
<dbReference type="CDD" id="cd01297">
    <property type="entry name" value="D-aminoacylase"/>
    <property type="match status" value="1"/>
</dbReference>
<dbReference type="PANTHER" id="PTHR11647:SF1">
    <property type="entry name" value="COLLAPSIN RESPONSE MEDIATOR PROTEIN"/>
    <property type="match status" value="1"/>
</dbReference>
<comment type="caution">
    <text evidence="2">The sequence shown here is derived from an EMBL/GenBank/DDBJ whole genome shotgun (WGS) entry which is preliminary data.</text>
</comment>
<feature type="domain" description="Amidohydrolase 3" evidence="1">
    <location>
        <begin position="46"/>
        <end position="510"/>
    </location>
</feature>
<dbReference type="InterPro" id="IPR050378">
    <property type="entry name" value="Metallo-dep_Hydrolases_sf"/>
</dbReference>
<dbReference type="InterPro" id="IPR011059">
    <property type="entry name" value="Metal-dep_hydrolase_composite"/>
</dbReference>
<dbReference type="Pfam" id="PF07969">
    <property type="entry name" value="Amidohydro_3"/>
    <property type="match status" value="1"/>
</dbReference>
<dbReference type="SUPFAM" id="SSF51556">
    <property type="entry name" value="Metallo-dependent hydrolases"/>
    <property type="match status" value="1"/>
</dbReference>
<proteinExistence type="predicted"/>
<evidence type="ECO:0000259" key="1">
    <source>
        <dbReference type="Pfam" id="PF07969"/>
    </source>
</evidence>
<dbReference type="EMBL" id="BEHT01000002">
    <property type="protein sequence ID" value="GBC97697.1"/>
    <property type="molecule type" value="Genomic_DNA"/>
</dbReference>
<reference evidence="3" key="1">
    <citation type="submission" date="2017-09" db="EMBL/GenBank/DDBJ databases">
        <title>Metaegenomics of thermophilic ammonia-oxidizing enrichment culture.</title>
        <authorList>
            <person name="Kato S."/>
            <person name="Suzuki K."/>
        </authorList>
    </citation>
    <scope>NUCLEOTIDE SEQUENCE [LARGE SCALE GENOMIC DNA]</scope>
</reference>
<evidence type="ECO:0000313" key="3">
    <source>
        <dbReference type="Proteomes" id="UP000236173"/>
    </source>
</evidence>
<sequence length="531" mass="58175">MFDYLIVNGRIIDGTGRPPAFADVAIAGDRIAAIGQLFHAPARYRIDAAGKFVAPGFIDMHTHYDVALLVNPDAFNVVSQGVTTAVIGNCGHSPVPITDERRDELRQLLSVIEAGVEWRWQRFADYLTALEEVKPAINTVALVGHCALRAAVVGFKNRPATDDELKAMQRLLRECMDEGAFGLSSGLVYPPSAYAPVDELVELNKVVAERGGIYATHMRNESDALVAAVAEALQTALRSGVRLQISHHKAARKPNWGKVAVTLRMIEDAALRHDVSFDAYPYTAGSSYLAQLLPLWALEGGASAMLQRLRDPQTRAQIRQAMESDPALDFTAVRIASVASDDYKPLQGKTVAEIAELLQRTPAEAVLHLIEHEQNAVTMVWFVMDEADVAQVLTHPLCLVGSDALTIPSNPLTVDPQTLPKVHPRTYGTFPRVLRWLVRETGKLRWEDAIAKMTGKAADKLRLKERGLLREGYFADVVVFDPERIADRATYDEPHQPADGIEWVFVNGQPAIADGRPTGARSGCVLRFAGA</sequence>
<dbReference type="AlphaFoldDB" id="A0A2H5X9A9"/>
<dbReference type="PANTHER" id="PTHR11647">
    <property type="entry name" value="HYDRANTOINASE/DIHYDROPYRIMIDINASE FAMILY MEMBER"/>
    <property type="match status" value="1"/>
</dbReference>
<protein>
    <submittedName>
        <fullName evidence="2">D-aminoacylase</fullName>
        <ecNumber evidence="2">3.5.1.81</ecNumber>
    </submittedName>
</protein>
<dbReference type="Gene3D" id="2.30.40.10">
    <property type="entry name" value="Urease, subunit C, domain 1"/>
    <property type="match status" value="1"/>
</dbReference>